<evidence type="ECO:0000313" key="2">
    <source>
        <dbReference type="Proteomes" id="UP000688137"/>
    </source>
</evidence>
<comment type="caution">
    <text evidence="1">The sequence shown here is derived from an EMBL/GenBank/DDBJ whole genome shotgun (WGS) entry which is preliminary data.</text>
</comment>
<dbReference type="AlphaFoldDB" id="A0A8S1QTM7"/>
<sequence length="134" mass="15949">MEQLGYKPEQNIPVDLFKFSLLQHFKDSINLKFQLDKLKLKAENLQMSQQSIKASLSQVNQNLPQGKPIIKTEQIIFINHHKNNQLHSKNKNFKKERHNLIDKRKLTTYYFSIRDEIKIYPNSQEKAQQRIIVC</sequence>
<dbReference type="Proteomes" id="UP000688137">
    <property type="component" value="Unassembled WGS sequence"/>
</dbReference>
<gene>
    <name evidence="1" type="ORF">PPRIM_AZ9-3.1.T2190006</name>
</gene>
<protein>
    <submittedName>
        <fullName evidence="1">Uncharacterized protein</fullName>
    </submittedName>
</protein>
<proteinExistence type="predicted"/>
<accession>A0A8S1QTM7</accession>
<reference evidence="1" key="1">
    <citation type="submission" date="2021-01" db="EMBL/GenBank/DDBJ databases">
        <authorList>
            <consortium name="Genoscope - CEA"/>
            <person name="William W."/>
        </authorList>
    </citation>
    <scope>NUCLEOTIDE SEQUENCE</scope>
</reference>
<keyword evidence="2" id="KW-1185">Reference proteome</keyword>
<evidence type="ECO:0000313" key="1">
    <source>
        <dbReference type="EMBL" id="CAD8117987.1"/>
    </source>
</evidence>
<organism evidence="1 2">
    <name type="scientific">Paramecium primaurelia</name>
    <dbReference type="NCBI Taxonomy" id="5886"/>
    <lineage>
        <taxon>Eukaryota</taxon>
        <taxon>Sar</taxon>
        <taxon>Alveolata</taxon>
        <taxon>Ciliophora</taxon>
        <taxon>Intramacronucleata</taxon>
        <taxon>Oligohymenophorea</taxon>
        <taxon>Peniculida</taxon>
        <taxon>Parameciidae</taxon>
        <taxon>Paramecium</taxon>
    </lineage>
</organism>
<dbReference type="EMBL" id="CAJJDM010000228">
    <property type="protein sequence ID" value="CAD8117987.1"/>
    <property type="molecule type" value="Genomic_DNA"/>
</dbReference>
<name>A0A8S1QTM7_PARPR</name>